<evidence type="ECO:0000259" key="16">
    <source>
        <dbReference type="Pfam" id="PF07992"/>
    </source>
</evidence>
<evidence type="ECO:0000313" key="17">
    <source>
        <dbReference type="EMBL" id="QDY99042.1"/>
    </source>
</evidence>
<evidence type="ECO:0000259" key="15">
    <source>
        <dbReference type="Pfam" id="PF02852"/>
    </source>
</evidence>
<protein>
    <recommendedName>
        <fullName evidence="3 14">Dihydrolipoyl dehydrogenase</fullName>
        <ecNumber evidence="2 14">1.8.1.4</ecNumber>
    </recommendedName>
</protein>
<evidence type="ECO:0000256" key="14">
    <source>
        <dbReference type="RuleBase" id="RU003692"/>
    </source>
</evidence>
<feature type="binding site" evidence="12">
    <location>
        <begin position="318"/>
        <end position="321"/>
    </location>
    <ligand>
        <name>FAD</name>
        <dbReference type="ChEBI" id="CHEBI:57692"/>
    </ligand>
</feature>
<keyword evidence="7 12" id="KW-0520">NAD</keyword>
<name>A0A5B8KTZ8_9HYPH</name>
<keyword evidence="8" id="KW-1015">Disulfide bond</keyword>
<accession>A0A5B8KTZ8</accession>
<dbReference type="KEGG" id="niy:FQ775_00905"/>
<keyword evidence="6 14" id="KW-0560">Oxidoreductase</keyword>
<feature type="binding site" evidence="12">
    <location>
        <begin position="147"/>
        <end position="149"/>
    </location>
    <ligand>
        <name>FAD</name>
        <dbReference type="ChEBI" id="CHEBI:57692"/>
    </ligand>
</feature>
<evidence type="ECO:0000256" key="12">
    <source>
        <dbReference type="PIRSR" id="PIRSR000350-3"/>
    </source>
</evidence>
<dbReference type="PROSITE" id="PS00076">
    <property type="entry name" value="PYRIDINE_REDOX_1"/>
    <property type="match status" value="1"/>
</dbReference>
<dbReference type="FunFam" id="3.30.390.30:FF:000001">
    <property type="entry name" value="Dihydrolipoyl dehydrogenase"/>
    <property type="match status" value="1"/>
</dbReference>
<reference evidence="17" key="1">
    <citation type="submission" date="2020-04" db="EMBL/GenBank/DDBJ databases">
        <title>Nitratireductor sp. nov. isolated from mangrove soil.</title>
        <authorList>
            <person name="Ye Y."/>
        </authorList>
    </citation>
    <scope>NUCLEOTIDE SEQUENCE</scope>
    <source>
        <strain evidence="17">SY7</strain>
    </source>
</reference>
<dbReference type="Gene3D" id="3.50.50.60">
    <property type="entry name" value="FAD/NAD(P)-binding domain"/>
    <property type="match status" value="2"/>
</dbReference>
<evidence type="ECO:0000256" key="9">
    <source>
        <dbReference type="ARBA" id="ARBA00023284"/>
    </source>
</evidence>
<dbReference type="OrthoDB" id="9781772at2"/>
<dbReference type="InterPro" id="IPR004099">
    <property type="entry name" value="Pyr_nucl-diS_OxRdtase_dimer"/>
</dbReference>
<comment type="cofactor">
    <cofactor evidence="12 14">
        <name>FAD</name>
        <dbReference type="ChEBI" id="CHEBI:57692"/>
    </cofactor>
    <text evidence="12 14">Binds 1 FAD per subunit.</text>
</comment>
<evidence type="ECO:0000256" key="7">
    <source>
        <dbReference type="ARBA" id="ARBA00023027"/>
    </source>
</evidence>
<dbReference type="InterPro" id="IPR012999">
    <property type="entry name" value="Pyr_OxRdtase_I_AS"/>
</dbReference>
<evidence type="ECO:0000313" key="18">
    <source>
        <dbReference type="Proteomes" id="UP000321389"/>
    </source>
</evidence>
<feature type="binding site" evidence="12">
    <location>
        <position position="206"/>
    </location>
    <ligand>
        <name>NAD(+)</name>
        <dbReference type="ChEBI" id="CHEBI:57540"/>
    </ligand>
</feature>
<dbReference type="PIRSF" id="PIRSF000350">
    <property type="entry name" value="Mercury_reductase_MerA"/>
    <property type="match status" value="1"/>
</dbReference>
<dbReference type="InterPro" id="IPR036188">
    <property type="entry name" value="FAD/NAD-bd_sf"/>
</dbReference>
<evidence type="ECO:0000256" key="13">
    <source>
        <dbReference type="PIRSR" id="PIRSR000350-4"/>
    </source>
</evidence>
<evidence type="ECO:0000256" key="2">
    <source>
        <dbReference type="ARBA" id="ARBA00012608"/>
    </source>
</evidence>
<feature type="binding site" evidence="12">
    <location>
        <position position="272"/>
    </location>
    <ligand>
        <name>NAD(+)</name>
        <dbReference type="ChEBI" id="CHEBI:57540"/>
    </ligand>
</feature>
<feature type="binding site" evidence="12">
    <location>
        <begin position="183"/>
        <end position="190"/>
    </location>
    <ligand>
        <name>NAD(+)</name>
        <dbReference type="ChEBI" id="CHEBI:57540"/>
    </ligand>
</feature>
<dbReference type="NCBIfam" id="TIGR01350">
    <property type="entry name" value="lipoamide_DH"/>
    <property type="match status" value="1"/>
</dbReference>
<dbReference type="SUPFAM" id="SSF51905">
    <property type="entry name" value="FAD/NAD(P)-binding domain"/>
    <property type="match status" value="1"/>
</dbReference>
<feature type="domain" description="FAD/NAD(P)-binding" evidence="16">
    <location>
        <begin position="7"/>
        <end position="327"/>
    </location>
</feature>
<keyword evidence="12" id="KW-0547">Nucleotide-binding</keyword>
<keyword evidence="18" id="KW-1185">Reference proteome</keyword>
<dbReference type="GO" id="GO:0006103">
    <property type="term" value="P:2-oxoglutarate metabolic process"/>
    <property type="evidence" value="ECO:0007669"/>
    <property type="project" value="TreeGrafter"/>
</dbReference>
<keyword evidence="9 14" id="KW-0676">Redox-active center</keyword>
<organism evidence="17 18">
    <name type="scientific">Nitratireductor mangrovi</name>
    <dbReference type="NCBI Taxonomy" id="2599600"/>
    <lineage>
        <taxon>Bacteria</taxon>
        <taxon>Pseudomonadati</taxon>
        <taxon>Pseudomonadota</taxon>
        <taxon>Alphaproteobacteria</taxon>
        <taxon>Hyphomicrobiales</taxon>
        <taxon>Phyllobacteriaceae</taxon>
        <taxon>Nitratireductor</taxon>
    </lineage>
</organism>
<dbReference type="PRINTS" id="PR00368">
    <property type="entry name" value="FADPNR"/>
</dbReference>
<feature type="disulfide bond" description="Redox-active" evidence="13">
    <location>
        <begin position="43"/>
        <end position="48"/>
    </location>
</feature>
<dbReference type="Pfam" id="PF02852">
    <property type="entry name" value="Pyr_redox_dim"/>
    <property type="match status" value="1"/>
</dbReference>
<dbReference type="RefSeq" id="WP_146297687.1">
    <property type="nucleotide sequence ID" value="NZ_CP042301.2"/>
</dbReference>
<evidence type="ECO:0000256" key="11">
    <source>
        <dbReference type="PIRSR" id="PIRSR000350-2"/>
    </source>
</evidence>
<dbReference type="InterPro" id="IPR006258">
    <property type="entry name" value="Lipoamide_DH"/>
</dbReference>
<dbReference type="PRINTS" id="PR00411">
    <property type="entry name" value="PNDRDTASEI"/>
</dbReference>
<feature type="domain" description="Pyridine nucleotide-disulphide oxidoreductase dimerisation" evidence="15">
    <location>
        <begin position="346"/>
        <end position="454"/>
    </location>
</feature>
<dbReference type="PANTHER" id="PTHR22912">
    <property type="entry name" value="DISULFIDE OXIDOREDUCTASE"/>
    <property type="match status" value="1"/>
</dbReference>
<comment type="miscellaneous">
    <text evidence="14">The active site is a redox-active disulfide bond.</text>
</comment>
<dbReference type="AlphaFoldDB" id="A0A5B8KTZ8"/>
<comment type="similarity">
    <text evidence="1 14">Belongs to the class-I pyridine nucleotide-disulfide oxidoreductase family.</text>
</comment>
<proteinExistence type="inferred from homology"/>
<dbReference type="Proteomes" id="UP000321389">
    <property type="component" value="Chromosome"/>
</dbReference>
<keyword evidence="5 12" id="KW-0274">FAD</keyword>
<evidence type="ECO:0000256" key="10">
    <source>
        <dbReference type="ARBA" id="ARBA00049187"/>
    </source>
</evidence>
<dbReference type="InterPro" id="IPR016156">
    <property type="entry name" value="FAD/NAD-linked_Rdtase_dimer_sf"/>
</dbReference>
<feature type="binding site" evidence="12">
    <location>
        <position position="312"/>
    </location>
    <ligand>
        <name>FAD</name>
        <dbReference type="ChEBI" id="CHEBI:57692"/>
    </ligand>
</feature>
<evidence type="ECO:0000256" key="1">
    <source>
        <dbReference type="ARBA" id="ARBA00007532"/>
    </source>
</evidence>
<dbReference type="InterPro" id="IPR001100">
    <property type="entry name" value="Pyr_nuc-diS_OxRdtase"/>
</dbReference>
<dbReference type="InterPro" id="IPR023753">
    <property type="entry name" value="FAD/NAD-binding_dom"/>
</dbReference>
<dbReference type="GO" id="GO:0004148">
    <property type="term" value="F:dihydrolipoyl dehydrogenase (NADH) activity"/>
    <property type="evidence" value="ECO:0007669"/>
    <property type="project" value="UniProtKB-EC"/>
</dbReference>
<feature type="binding site" evidence="12">
    <location>
        <position position="52"/>
    </location>
    <ligand>
        <name>FAD</name>
        <dbReference type="ChEBI" id="CHEBI:57692"/>
    </ligand>
</feature>
<evidence type="ECO:0000256" key="6">
    <source>
        <dbReference type="ARBA" id="ARBA00023002"/>
    </source>
</evidence>
<dbReference type="GO" id="GO:0050660">
    <property type="term" value="F:flavin adenine dinucleotide binding"/>
    <property type="evidence" value="ECO:0007669"/>
    <property type="project" value="InterPro"/>
</dbReference>
<comment type="catalytic activity">
    <reaction evidence="10 14">
        <text>N(6)-[(R)-dihydrolipoyl]-L-lysyl-[protein] + NAD(+) = N(6)-[(R)-lipoyl]-L-lysyl-[protein] + NADH + H(+)</text>
        <dbReference type="Rhea" id="RHEA:15045"/>
        <dbReference type="Rhea" id="RHEA-COMP:10474"/>
        <dbReference type="Rhea" id="RHEA-COMP:10475"/>
        <dbReference type="ChEBI" id="CHEBI:15378"/>
        <dbReference type="ChEBI" id="CHEBI:57540"/>
        <dbReference type="ChEBI" id="CHEBI:57945"/>
        <dbReference type="ChEBI" id="CHEBI:83099"/>
        <dbReference type="ChEBI" id="CHEBI:83100"/>
        <dbReference type="EC" id="1.8.1.4"/>
    </reaction>
</comment>
<keyword evidence="4 14" id="KW-0285">Flavoprotein</keyword>
<sequence>MRDIKCQLLVIGAGPGGYVCAIRAGQLGIDTVIVEAKKPGGTCLNVGCIPSKALIHAADEHARLADYAAGRSALGIRAEKPAIELARTVEWKDGIVRRLTNGVSGLLKKAGVKHVDGWASFRDGKTVRVETQTGMQTIEADNIVIATGSTSVELPGIGFGGNVISSTEALGLTTVPKRLAVVGAGYIGLEMGTAFAKLGAEVTVLEAMDCILPLYDEELTKPVRKRLEKLGVTVLTGVKAERYSESAKTLSYSNGDGKSDTVSADKVLVTVGRKPATESWGLEELDLSMDGRHIAIDEHCRTSMRGVYAIGDVTGEPMLAHRAMAQGEMVAEIVAGKRRAWDRQCIPSVCFTDPEIVSAGLSPEEAAEAGIDARSAIFPFQANGRTMTLGREDGFVRIVARADNHLVIGIQAVGAQISELSSYFAHAIEMGARLEDIAQTIHAHPTLSEAVQESALRTLGHALHI</sequence>
<gene>
    <name evidence="17" type="primary">lpdA</name>
    <name evidence="17" type="ORF">FQ775_00905</name>
</gene>
<evidence type="ECO:0000256" key="4">
    <source>
        <dbReference type="ARBA" id="ARBA00022630"/>
    </source>
</evidence>
<dbReference type="PANTHER" id="PTHR22912:SF160">
    <property type="entry name" value="DIHYDROLIPOYL DEHYDROGENASE"/>
    <property type="match status" value="1"/>
</dbReference>
<evidence type="ECO:0000256" key="3">
    <source>
        <dbReference type="ARBA" id="ARBA00016961"/>
    </source>
</evidence>
<dbReference type="EC" id="1.8.1.4" evidence="2 14"/>
<dbReference type="EMBL" id="CP042301">
    <property type="protein sequence ID" value="QDY99042.1"/>
    <property type="molecule type" value="Genomic_DNA"/>
</dbReference>
<dbReference type="Pfam" id="PF07992">
    <property type="entry name" value="Pyr_redox_2"/>
    <property type="match status" value="1"/>
</dbReference>
<evidence type="ECO:0000256" key="8">
    <source>
        <dbReference type="ARBA" id="ARBA00023157"/>
    </source>
</evidence>
<dbReference type="InterPro" id="IPR050151">
    <property type="entry name" value="Class-I_Pyr_Nuc-Dis_Oxidored"/>
</dbReference>
<dbReference type="Gene3D" id="3.30.390.30">
    <property type="match status" value="1"/>
</dbReference>
<feature type="active site" description="Proton acceptor" evidence="11">
    <location>
        <position position="444"/>
    </location>
</feature>
<evidence type="ECO:0000256" key="5">
    <source>
        <dbReference type="ARBA" id="ARBA00022827"/>
    </source>
</evidence>
<dbReference type="SUPFAM" id="SSF55424">
    <property type="entry name" value="FAD/NAD-linked reductases, dimerisation (C-terminal) domain"/>
    <property type="match status" value="1"/>
</dbReference>